<keyword evidence="2" id="KW-0472">Membrane</keyword>
<feature type="compositionally biased region" description="Basic and acidic residues" evidence="1">
    <location>
        <begin position="9"/>
        <end position="18"/>
    </location>
</feature>
<keyword evidence="2" id="KW-0812">Transmembrane</keyword>
<keyword evidence="2" id="KW-1133">Transmembrane helix</keyword>
<protein>
    <submittedName>
        <fullName evidence="3">Uncharacterized protein</fullName>
    </submittedName>
</protein>
<dbReference type="OrthoDB" id="2506844at2759"/>
<sequence>MIKPKQHSNKPEHEHEQEQEQENEQEQQSGSGSGSYLEVIDPKNHSQLNPTSSSTSSSPIEPPGSPRSIISWHQSDLVSIPNSSQPTSDFDDRSDDDDHHNQQRPNASSSAIQTGEQPFNNYPHQANHHHHLTAELLTAITDHLVMPRLPMIPSPSNQSSRPVSCRGRSSTSESAASLHHHRNNDNNTTNKPHHHSYRPTHFDPLISYKHSHLTQHPTNSHPYPIYPSRTLVVGEAHEGLGIGPLRELLSSSFLTSIDRTDDILPDFKFSDPQTYNQLIQHLEAPFYRLKGLLNPKACYPYQSSSTTPARRNDLLCLVDRWIEREGYLLLLVEIDLFPVPPVRLEFLRTLSRLIPTIPFIPSTVSIPQAIDGHAILTRQLAANRLRHFPIPDPSSPHSFALPEREECVKRSSRACVDWLAVEFASHISSSSSTSSHEADPVGEVEQRRFGGDDQGTDEFEPDKISERVGRRLAKKRALARAEKRPSRKSSMVIVDEHPVGSIRDCQASLSSDGLGLPSLTALFRLGLRQLRRDSRRLFNSFLSRLVHTPRPPIFFTPHPPSSRDNNGGQIQSRTTSRKPASAKLPDRLSTSIHPLPHPSNKPILHPLTPPPSPPSPTTWLIIGFLTATTAATLTVWWKQTLLV</sequence>
<name>A0A5B0QZN2_PUCGR</name>
<feature type="compositionally biased region" description="Polar residues" evidence="1">
    <location>
        <begin position="72"/>
        <end position="87"/>
    </location>
</feature>
<proteinExistence type="predicted"/>
<feature type="region of interest" description="Disordered" evidence="1">
    <location>
        <begin position="1"/>
        <end position="125"/>
    </location>
</feature>
<evidence type="ECO:0000313" key="3">
    <source>
        <dbReference type="EMBL" id="KAA1118767.1"/>
    </source>
</evidence>
<dbReference type="Proteomes" id="UP000324748">
    <property type="component" value="Unassembled WGS sequence"/>
</dbReference>
<dbReference type="EMBL" id="VSWC01000001">
    <property type="protein sequence ID" value="KAA1118767.1"/>
    <property type="molecule type" value="Genomic_DNA"/>
</dbReference>
<feature type="region of interest" description="Disordered" evidence="1">
    <location>
        <begin position="553"/>
        <end position="611"/>
    </location>
</feature>
<accession>A0A5B0QZN2</accession>
<feature type="compositionally biased region" description="Polar residues" evidence="1">
    <location>
        <begin position="154"/>
        <end position="175"/>
    </location>
</feature>
<evidence type="ECO:0000313" key="4">
    <source>
        <dbReference type="Proteomes" id="UP000324748"/>
    </source>
</evidence>
<comment type="caution">
    <text evidence="3">The sequence shown here is derived from an EMBL/GenBank/DDBJ whole genome shotgun (WGS) entry which is preliminary data.</text>
</comment>
<reference evidence="3 4" key="1">
    <citation type="submission" date="2019-05" db="EMBL/GenBank/DDBJ databases">
        <title>Emergence of the Ug99 lineage of the wheat stem rust pathogen through somatic hybridization.</title>
        <authorList>
            <person name="Li F."/>
            <person name="Upadhyaya N.M."/>
            <person name="Sperschneider J."/>
            <person name="Matny O."/>
            <person name="Nguyen-Phuc H."/>
            <person name="Mago R."/>
            <person name="Raley C."/>
            <person name="Miller M.E."/>
            <person name="Silverstein K.A.T."/>
            <person name="Henningsen E."/>
            <person name="Hirsch C.D."/>
            <person name="Visser B."/>
            <person name="Pretorius Z.A."/>
            <person name="Steffenson B.J."/>
            <person name="Schwessinger B."/>
            <person name="Dodds P.N."/>
            <person name="Figueroa M."/>
        </authorList>
    </citation>
    <scope>NUCLEOTIDE SEQUENCE [LARGE SCALE GENOMIC DNA]</scope>
    <source>
        <strain evidence="3">21-0</strain>
    </source>
</reference>
<dbReference type="AlphaFoldDB" id="A0A5B0QZN2"/>
<evidence type="ECO:0000256" key="1">
    <source>
        <dbReference type="SAM" id="MobiDB-lite"/>
    </source>
</evidence>
<keyword evidence="4" id="KW-1185">Reference proteome</keyword>
<gene>
    <name evidence="3" type="ORF">PGT21_005145</name>
</gene>
<feature type="compositionally biased region" description="Low complexity" evidence="1">
    <location>
        <begin position="50"/>
        <end position="59"/>
    </location>
</feature>
<feature type="region of interest" description="Disordered" evidence="1">
    <location>
        <begin position="148"/>
        <end position="200"/>
    </location>
</feature>
<feature type="transmembrane region" description="Helical" evidence="2">
    <location>
        <begin position="619"/>
        <end position="637"/>
    </location>
</feature>
<organism evidence="3 4">
    <name type="scientific">Puccinia graminis f. sp. tritici</name>
    <dbReference type="NCBI Taxonomy" id="56615"/>
    <lineage>
        <taxon>Eukaryota</taxon>
        <taxon>Fungi</taxon>
        <taxon>Dikarya</taxon>
        <taxon>Basidiomycota</taxon>
        <taxon>Pucciniomycotina</taxon>
        <taxon>Pucciniomycetes</taxon>
        <taxon>Pucciniales</taxon>
        <taxon>Pucciniaceae</taxon>
        <taxon>Puccinia</taxon>
    </lineage>
</organism>
<evidence type="ECO:0000256" key="2">
    <source>
        <dbReference type="SAM" id="Phobius"/>
    </source>
</evidence>
<feature type="compositionally biased region" description="Polar residues" evidence="1">
    <location>
        <begin position="103"/>
        <end position="124"/>
    </location>
</feature>
<feature type="compositionally biased region" description="Polar residues" evidence="1">
    <location>
        <begin position="562"/>
        <end position="578"/>
    </location>
</feature>